<dbReference type="Proteomes" id="UP000321436">
    <property type="component" value="Unassembled WGS sequence"/>
</dbReference>
<reference evidence="1 2" key="1">
    <citation type="submission" date="2019-07" db="EMBL/GenBank/DDBJ databases">
        <title>Whole genome shotgun sequence of Chitinophaga cymbidii NBRC 109752.</title>
        <authorList>
            <person name="Hosoyama A."/>
            <person name="Uohara A."/>
            <person name="Ohji S."/>
            <person name="Ichikawa N."/>
        </authorList>
    </citation>
    <scope>NUCLEOTIDE SEQUENCE [LARGE SCALE GENOMIC DNA]</scope>
    <source>
        <strain evidence="1 2">NBRC 109752</strain>
    </source>
</reference>
<dbReference type="AlphaFoldDB" id="A0A512RNN3"/>
<keyword evidence="2" id="KW-1185">Reference proteome</keyword>
<name>A0A512RNN3_9BACT</name>
<organism evidence="1 2">
    <name type="scientific">Chitinophaga cymbidii</name>
    <dbReference type="NCBI Taxonomy" id="1096750"/>
    <lineage>
        <taxon>Bacteria</taxon>
        <taxon>Pseudomonadati</taxon>
        <taxon>Bacteroidota</taxon>
        <taxon>Chitinophagia</taxon>
        <taxon>Chitinophagales</taxon>
        <taxon>Chitinophagaceae</taxon>
        <taxon>Chitinophaga</taxon>
    </lineage>
</organism>
<evidence type="ECO:0000313" key="2">
    <source>
        <dbReference type="Proteomes" id="UP000321436"/>
    </source>
</evidence>
<proteinExistence type="predicted"/>
<protein>
    <submittedName>
        <fullName evidence="1">Uncharacterized protein</fullName>
    </submittedName>
</protein>
<gene>
    <name evidence="1" type="ORF">CCY01nite_35620</name>
</gene>
<evidence type="ECO:0000313" key="1">
    <source>
        <dbReference type="EMBL" id="GEP97302.1"/>
    </source>
</evidence>
<sequence length="52" mass="6084">MFNDAFESILVIRHPDNKAQKIAAITDKAEFYQKPKPAHIEISDKIQLFWIL</sequence>
<comment type="caution">
    <text evidence="1">The sequence shown here is derived from an EMBL/GenBank/DDBJ whole genome shotgun (WGS) entry which is preliminary data.</text>
</comment>
<accession>A0A512RNN3</accession>
<dbReference type="EMBL" id="BKAU01000004">
    <property type="protein sequence ID" value="GEP97302.1"/>
    <property type="molecule type" value="Genomic_DNA"/>
</dbReference>